<evidence type="ECO:0000256" key="6">
    <source>
        <dbReference type="SAM" id="Phobius"/>
    </source>
</evidence>
<evidence type="ECO:0000256" key="5">
    <source>
        <dbReference type="SAM" id="MobiDB-lite"/>
    </source>
</evidence>
<keyword evidence="8" id="KW-1185">Reference proteome</keyword>
<evidence type="ECO:0000256" key="4">
    <source>
        <dbReference type="ARBA" id="ARBA00022691"/>
    </source>
</evidence>
<accession>A0ABD3SDV9</accession>
<keyword evidence="6" id="KW-0812">Transmembrane</keyword>
<evidence type="ECO:0008006" key="9">
    <source>
        <dbReference type="Google" id="ProtNLM"/>
    </source>
</evidence>
<dbReference type="EMBL" id="JALLPB020000062">
    <property type="protein sequence ID" value="KAL3822565.1"/>
    <property type="molecule type" value="Genomic_DNA"/>
</dbReference>
<feature type="transmembrane region" description="Helical" evidence="6">
    <location>
        <begin position="217"/>
        <end position="237"/>
    </location>
</feature>
<keyword evidence="6" id="KW-1133">Transmembrane helix</keyword>
<dbReference type="InterPro" id="IPR029063">
    <property type="entry name" value="SAM-dependent_MTases_sf"/>
</dbReference>
<feature type="compositionally biased region" description="Polar residues" evidence="5">
    <location>
        <begin position="132"/>
        <end position="141"/>
    </location>
</feature>
<reference evidence="7 8" key="1">
    <citation type="submission" date="2024-10" db="EMBL/GenBank/DDBJ databases">
        <title>Updated reference genomes for cyclostephanoid diatoms.</title>
        <authorList>
            <person name="Roberts W.R."/>
            <person name="Alverson A.J."/>
        </authorList>
    </citation>
    <scope>NUCLEOTIDE SEQUENCE [LARGE SCALE GENOMIC DNA]</scope>
    <source>
        <strain evidence="7 8">AJA228-03</strain>
    </source>
</reference>
<dbReference type="PANTHER" id="PTHR13610:SF9">
    <property type="entry name" value="FI06469P"/>
    <property type="match status" value="1"/>
</dbReference>
<gene>
    <name evidence="7" type="ORF">ACHAXA_007676</name>
</gene>
<keyword evidence="2" id="KW-0489">Methyltransferase</keyword>
<dbReference type="InterPro" id="IPR026170">
    <property type="entry name" value="FAM173A/B"/>
</dbReference>
<organism evidence="7 8">
    <name type="scientific">Cyclostephanos tholiformis</name>
    <dbReference type="NCBI Taxonomy" id="382380"/>
    <lineage>
        <taxon>Eukaryota</taxon>
        <taxon>Sar</taxon>
        <taxon>Stramenopiles</taxon>
        <taxon>Ochrophyta</taxon>
        <taxon>Bacillariophyta</taxon>
        <taxon>Coscinodiscophyceae</taxon>
        <taxon>Thalassiosirophycidae</taxon>
        <taxon>Stephanodiscales</taxon>
        <taxon>Stephanodiscaceae</taxon>
        <taxon>Cyclostephanos</taxon>
    </lineage>
</organism>
<keyword evidence="6" id="KW-0472">Membrane</keyword>
<evidence type="ECO:0000256" key="2">
    <source>
        <dbReference type="ARBA" id="ARBA00022603"/>
    </source>
</evidence>
<dbReference type="GO" id="GO:0032259">
    <property type="term" value="P:methylation"/>
    <property type="evidence" value="ECO:0007669"/>
    <property type="project" value="UniProtKB-KW"/>
</dbReference>
<dbReference type="Proteomes" id="UP001530377">
    <property type="component" value="Unassembled WGS sequence"/>
</dbReference>
<sequence>MRPKKQRELARIIYSVWFGAEAPFSASMRNDLLTPLEIPMERRHSPPPPLISDVTARIISTTSANDGMTAVSLGNSNAILATSGRNTPGEGLSDEEITLLESMGILESMIDEGTGSSPRTTHPPDDDRSSRKTTSFDNLSEKNAFNDATTYTPSTFPTLSGIRRFLFRRENTTATNAVEDAGPDTDAKLGTTTVSTFRQAIDEANDDTSYRSRYNPIILGIGGALFLFPHLAVLLSLPSVLMRRGAPYLPTFGDKMNRMFDMVRHHVTNSEYMQRKLASRTLRFVDLGSGDGRVVFRAAREGMFVRSVGYEINPALHVFANIRRLITPGYWHTTRFHMSDLWKTTLNEYDVVAVYGLSPIMHRLGNKLERELRPGSIVVSNVFEIPGWKASDVGGIKNSGVFLYNVPDCFRGRSES</sequence>
<feature type="region of interest" description="Disordered" evidence="5">
    <location>
        <begin position="110"/>
        <end position="141"/>
    </location>
</feature>
<evidence type="ECO:0000313" key="8">
    <source>
        <dbReference type="Proteomes" id="UP001530377"/>
    </source>
</evidence>
<dbReference type="CDD" id="cd02440">
    <property type="entry name" value="AdoMet_MTases"/>
    <property type="match status" value="1"/>
</dbReference>
<comment type="caution">
    <text evidence="7">The sequence shown here is derived from an EMBL/GenBank/DDBJ whole genome shotgun (WGS) entry which is preliminary data.</text>
</comment>
<dbReference type="GO" id="GO:0016279">
    <property type="term" value="F:protein-lysine N-methyltransferase activity"/>
    <property type="evidence" value="ECO:0007669"/>
    <property type="project" value="UniProtKB-ARBA"/>
</dbReference>
<name>A0ABD3SDV9_9STRA</name>
<evidence type="ECO:0000313" key="7">
    <source>
        <dbReference type="EMBL" id="KAL3822565.1"/>
    </source>
</evidence>
<keyword evidence="3" id="KW-0808">Transferase</keyword>
<evidence type="ECO:0000256" key="3">
    <source>
        <dbReference type="ARBA" id="ARBA00022679"/>
    </source>
</evidence>
<proteinExistence type="inferred from homology"/>
<comment type="similarity">
    <text evidence="1">Belongs to the ANT/ATPSC lysine N-methyltransferase family.</text>
</comment>
<dbReference type="AlphaFoldDB" id="A0ABD3SDV9"/>
<dbReference type="PANTHER" id="PTHR13610">
    <property type="entry name" value="METHYLTRANSFERASE DOMAIN-CONTAINING PROTEIN"/>
    <property type="match status" value="1"/>
</dbReference>
<dbReference type="Gene3D" id="3.40.50.150">
    <property type="entry name" value="Vaccinia Virus protein VP39"/>
    <property type="match status" value="1"/>
</dbReference>
<protein>
    <recommendedName>
        <fullName evidence="9">Methyltransferase domain-containing protein</fullName>
    </recommendedName>
</protein>
<evidence type="ECO:0000256" key="1">
    <source>
        <dbReference type="ARBA" id="ARBA00010633"/>
    </source>
</evidence>
<keyword evidence="4" id="KW-0949">S-adenosyl-L-methionine</keyword>
<dbReference type="SUPFAM" id="SSF53335">
    <property type="entry name" value="S-adenosyl-L-methionine-dependent methyltransferases"/>
    <property type="match status" value="1"/>
</dbReference>